<sequence>MTGSAESHHRGGPSQGRRSRPQRGYTYPHHSQDYQYMSNDGPHEPPGAYTDHHEPWHPEYSQPYGYPPYGRHEPPYAGPTYGSRPQYHNHRSHGSMHTRHDYIASPYPHANERDYPYHPERRPPPRDSRRGPPRDYWQRFDNVRSVAPVVEPWMDDLDCLDIPDNRGNPSHIVWRPPQAVARPLPSTWTDRDDAMIPPPLSSLPRGMSISKYILDKKPDEFGSNIRETEDWPFMMDDPIFLEIPMNSDLISVKELIEIRNKVYETHRVETSPIPIPEVNSEEGVSEEEVNIEDDIVDANEEEINETDTHSGHSEVNDDAPKASSPISSPQRQDVPVSPHVDGTIEPDDYQESHEKDSQTDQLELYSHQNPAEWAGPQNQYDRDQDMRGDNRWANNGHYSGYQRNVYERRPNNFRGQFRRRGGRQHHFLPPPPPPPNEEPIEPQQESVEYNIGTPDDSFNTVGDNTGENSYQHRTIINNKPTPANDFNENWDAQTHHKRTKPTDSADSDGDEPRRQIDDVTPRIKRRQPQVAEAYSRRW</sequence>
<reference evidence="1" key="1">
    <citation type="journal article" date="2022" name="bioRxiv">
        <title>Population genetic analysis of Ophidiomyces ophidiicola, the causative agent of snake fungal disease, indicates recent introductions to the USA.</title>
        <authorList>
            <person name="Ladner J.T."/>
            <person name="Palmer J.M."/>
            <person name="Ettinger C.L."/>
            <person name="Stajich J.E."/>
            <person name="Farrell T.M."/>
            <person name="Glorioso B.M."/>
            <person name="Lawson B."/>
            <person name="Price S.J."/>
            <person name="Stengle A.G."/>
            <person name="Grear D.A."/>
            <person name="Lorch J.M."/>
        </authorList>
    </citation>
    <scope>NUCLEOTIDE SEQUENCE</scope>
    <source>
        <strain evidence="1">NWHC 24266-5</strain>
    </source>
</reference>
<dbReference type="EMBL" id="JALBCA010000053">
    <property type="protein sequence ID" value="KAI2385942.1"/>
    <property type="molecule type" value="Genomic_DNA"/>
</dbReference>
<organism evidence="1">
    <name type="scientific">Ophidiomyces ophidiicola</name>
    <dbReference type="NCBI Taxonomy" id="1387563"/>
    <lineage>
        <taxon>Eukaryota</taxon>
        <taxon>Fungi</taxon>
        <taxon>Dikarya</taxon>
        <taxon>Ascomycota</taxon>
        <taxon>Pezizomycotina</taxon>
        <taxon>Eurotiomycetes</taxon>
        <taxon>Eurotiomycetidae</taxon>
        <taxon>Onygenales</taxon>
        <taxon>Onygenaceae</taxon>
        <taxon>Ophidiomyces</taxon>
    </lineage>
</organism>
<protein>
    <submittedName>
        <fullName evidence="1">Uncharacterized protein</fullName>
    </submittedName>
</protein>
<gene>
    <name evidence="1" type="ORF">LOY88_003862</name>
</gene>
<comment type="caution">
    <text evidence="1">The sequence shown here is derived from an EMBL/GenBank/DDBJ whole genome shotgun (WGS) entry which is preliminary data.</text>
</comment>
<proteinExistence type="predicted"/>
<evidence type="ECO:0000313" key="1">
    <source>
        <dbReference type="EMBL" id="KAI2385942.1"/>
    </source>
</evidence>
<name>A0ACB8UXD5_9EURO</name>
<accession>A0ACB8UXD5</accession>